<protein>
    <recommendedName>
        <fullName evidence="7">UDP-3-O-acylglucosamine N-acyltransferase</fullName>
        <ecNumber evidence="7">2.3.1.191</ecNumber>
    </recommendedName>
</protein>
<feature type="domain" description="UDP-3-O-[3-hydroxymyristoyl] glucosamine N-acyltransferase non-repeat region" evidence="8">
    <location>
        <begin position="26"/>
        <end position="98"/>
    </location>
</feature>
<dbReference type="HAMAP" id="MF_00523">
    <property type="entry name" value="LpxD"/>
    <property type="match status" value="1"/>
</dbReference>
<dbReference type="PANTHER" id="PTHR43378:SF2">
    <property type="entry name" value="UDP-3-O-ACYLGLUCOSAMINE N-ACYLTRANSFERASE 1, MITOCHONDRIAL-RELATED"/>
    <property type="match status" value="1"/>
</dbReference>
<dbReference type="GO" id="GO:0031470">
    <property type="term" value="C:carboxysome"/>
    <property type="evidence" value="ECO:0007669"/>
    <property type="project" value="UniProtKB-ARBA"/>
</dbReference>
<dbReference type="GO" id="GO:0043886">
    <property type="term" value="F:structural constituent of carboxysome shell"/>
    <property type="evidence" value="ECO:0007669"/>
    <property type="project" value="UniProtKB-ARBA"/>
</dbReference>
<keyword evidence="6 7" id="KW-0012">Acyltransferase</keyword>
<dbReference type="GO" id="GO:0016020">
    <property type="term" value="C:membrane"/>
    <property type="evidence" value="ECO:0007669"/>
    <property type="project" value="GOC"/>
</dbReference>
<keyword evidence="5 7" id="KW-0443">Lipid metabolism</keyword>
<dbReference type="RefSeq" id="WP_264320504.1">
    <property type="nucleotide sequence ID" value="NZ_JADEXN010000067.1"/>
</dbReference>
<evidence type="ECO:0000256" key="5">
    <source>
        <dbReference type="ARBA" id="ARBA00023098"/>
    </source>
</evidence>
<keyword evidence="3 7" id="KW-0808">Transferase</keyword>
<organism evidence="9 10">
    <name type="scientific">Zarconia navalis LEGE 11467</name>
    <dbReference type="NCBI Taxonomy" id="1828826"/>
    <lineage>
        <taxon>Bacteria</taxon>
        <taxon>Bacillati</taxon>
        <taxon>Cyanobacteriota</taxon>
        <taxon>Cyanophyceae</taxon>
        <taxon>Oscillatoriophycideae</taxon>
        <taxon>Oscillatoriales</taxon>
        <taxon>Oscillatoriales incertae sedis</taxon>
        <taxon>Zarconia</taxon>
        <taxon>Zarconia navalis</taxon>
    </lineage>
</organism>
<name>A0A928VTV1_9CYAN</name>
<evidence type="ECO:0000256" key="1">
    <source>
        <dbReference type="ARBA" id="ARBA00022516"/>
    </source>
</evidence>
<comment type="caution">
    <text evidence="9">The sequence shown here is derived from an EMBL/GenBank/DDBJ whole genome shotgun (WGS) entry which is preliminary data.</text>
</comment>
<dbReference type="EMBL" id="JADEXN010000067">
    <property type="protein sequence ID" value="MBE9040249.1"/>
    <property type="molecule type" value="Genomic_DNA"/>
</dbReference>
<keyword evidence="1 7" id="KW-0444">Lipid biosynthesis</keyword>
<dbReference type="Gene3D" id="3.40.1390.10">
    <property type="entry name" value="MurE/MurF, N-terminal domain"/>
    <property type="match status" value="1"/>
</dbReference>
<dbReference type="SUPFAM" id="SSF51161">
    <property type="entry name" value="Trimeric LpxA-like enzymes"/>
    <property type="match status" value="1"/>
</dbReference>
<keyword evidence="2 7" id="KW-0441">Lipid A biosynthesis</keyword>
<evidence type="ECO:0000256" key="4">
    <source>
        <dbReference type="ARBA" id="ARBA00022737"/>
    </source>
</evidence>
<dbReference type="AlphaFoldDB" id="A0A928VTV1"/>
<dbReference type="InterPro" id="IPR007691">
    <property type="entry name" value="LpxD"/>
</dbReference>
<reference evidence="9" key="1">
    <citation type="submission" date="2020-10" db="EMBL/GenBank/DDBJ databases">
        <authorList>
            <person name="Castelo-Branco R."/>
            <person name="Eusebio N."/>
            <person name="Adriana R."/>
            <person name="Vieira A."/>
            <person name="Brugerolle De Fraissinette N."/>
            <person name="Rezende De Castro R."/>
            <person name="Schneider M.P."/>
            <person name="Vasconcelos V."/>
            <person name="Leao P.N."/>
        </authorList>
    </citation>
    <scope>NUCLEOTIDE SEQUENCE</scope>
    <source>
        <strain evidence="9">LEGE 11467</strain>
    </source>
</reference>
<accession>A0A928VTV1</accession>
<dbReference type="GO" id="GO:0103118">
    <property type="term" value="F:UDP-3-O-[(3R)-3-hydroxyacyl]-glucosamine N-acyltransferase activity"/>
    <property type="evidence" value="ECO:0007669"/>
    <property type="project" value="UniProtKB-EC"/>
</dbReference>
<evidence type="ECO:0000313" key="10">
    <source>
        <dbReference type="Proteomes" id="UP000621799"/>
    </source>
</evidence>
<evidence type="ECO:0000259" key="8">
    <source>
        <dbReference type="Pfam" id="PF04613"/>
    </source>
</evidence>
<proteinExistence type="inferred from homology"/>
<evidence type="ECO:0000313" key="9">
    <source>
        <dbReference type="EMBL" id="MBE9040249.1"/>
    </source>
</evidence>
<gene>
    <name evidence="7 9" type="primary">lpxD</name>
    <name evidence="9" type="ORF">IQ235_05510</name>
</gene>
<comment type="catalytic activity">
    <reaction evidence="7">
        <text>a UDP-3-O-[(3R)-3-hydroxyacyl]-alpha-D-glucosamine + a (3R)-hydroxyacyl-[ACP] = a UDP-2-N,3-O-bis[(3R)-3-hydroxyacyl]-alpha-D-glucosamine + holo-[ACP] + H(+)</text>
        <dbReference type="Rhea" id="RHEA:53836"/>
        <dbReference type="Rhea" id="RHEA-COMP:9685"/>
        <dbReference type="Rhea" id="RHEA-COMP:9945"/>
        <dbReference type="ChEBI" id="CHEBI:15378"/>
        <dbReference type="ChEBI" id="CHEBI:64479"/>
        <dbReference type="ChEBI" id="CHEBI:78827"/>
        <dbReference type="ChEBI" id="CHEBI:137740"/>
        <dbReference type="ChEBI" id="CHEBI:137748"/>
        <dbReference type="EC" id="2.3.1.191"/>
    </reaction>
</comment>
<feature type="active site" description="Proton acceptor" evidence="7">
    <location>
        <position position="248"/>
    </location>
</feature>
<comment type="similarity">
    <text evidence="7">Belongs to the transferase hexapeptide repeat family. LpxD subfamily.</text>
</comment>
<dbReference type="InterPro" id="IPR001451">
    <property type="entry name" value="Hexapep"/>
</dbReference>
<dbReference type="PANTHER" id="PTHR43378">
    <property type="entry name" value="UDP-3-O-ACYLGLUCOSAMINE N-ACYLTRANSFERASE"/>
    <property type="match status" value="1"/>
</dbReference>
<evidence type="ECO:0000256" key="2">
    <source>
        <dbReference type="ARBA" id="ARBA00022556"/>
    </source>
</evidence>
<dbReference type="Pfam" id="PF04613">
    <property type="entry name" value="LpxD"/>
    <property type="match status" value="1"/>
</dbReference>
<dbReference type="NCBIfam" id="TIGR01853">
    <property type="entry name" value="lipid_A_lpxD"/>
    <property type="match status" value="1"/>
</dbReference>
<evidence type="ECO:0000256" key="3">
    <source>
        <dbReference type="ARBA" id="ARBA00022679"/>
    </source>
</evidence>
<dbReference type="GO" id="GO:0016410">
    <property type="term" value="F:N-acyltransferase activity"/>
    <property type="evidence" value="ECO:0007669"/>
    <property type="project" value="InterPro"/>
</dbReference>
<keyword evidence="10" id="KW-1185">Reference proteome</keyword>
<dbReference type="GO" id="GO:0009245">
    <property type="term" value="P:lipid A biosynthetic process"/>
    <property type="evidence" value="ECO:0007669"/>
    <property type="project" value="UniProtKB-UniRule"/>
</dbReference>
<evidence type="ECO:0000256" key="7">
    <source>
        <dbReference type="HAMAP-Rule" id="MF_00523"/>
    </source>
</evidence>
<dbReference type="InterPro" id="IPR020573">
    <property type="entry name" value="UDP_GlcNAc_AcTrfase_non-rep"/>
</dbReference>
<sequence length="349" mass="37441">MKFSQLIQQLGDGVTRTSLSLTQEDDPEICGVADVDEATLGTLSFIENRKFADRVKKTAASALILPPDEDLISQAVERKIAWIATAEPRLLFARTLALFYQPFQPTPEIHPQATIDRSATIGENVSIGANVVICGDVEIEDRVCIHPNVVIYPQVRIGRGTILHANCTIHERSQIGKNCVIHSGAVIGAEGFGFVPTSSGWFKMQQSGCTILEDSVEIGCNSTIDRPAVGETRIGRNTKIDNLVQIGHGCKIGSNCALAAQVGLAGRVTLGNNILLAGQVGVANQAKIGDGAIASAKTGIHQDVAPGAIVSGFPAIANKLWLKNAALYKRLPEIYQTIQKLQRRMKSQD</sequence>
<evidence type="ECO:0000256" key="6">
    <source>
        <dbReference type="ARBA" id="ARBA00023315"/>
    </source>
</evidence>
<dbReference type="CDD" id="cd03352">
    <property type="entry name" value="LbH_LpxD"/>
    <property type="match status" value="1"/>
</dbReference>
<dbReference type="InterPro" id="IPR011004">
    <property type="entry name" value="Trimer_LpxA-like_sf"/>
</dbReference>
<comment type="function">
    <text evidence="7">Catalyzes the N-acylation of UDP-3-O-acylglucosamine using 3-hydroxyacyl-ACP as the acyl donor. Is involved in the biosynthesis of lipid A, a phosphorylated glycolipid that anchors the lipopolysaccharide to the outer membrane of the cell.</text>
</comment>
<dbReference type="EC" id="2.3.1.191" evidence="7"/>
<comment type="subunit">
    <text evidence="7">Homotrimer.</text>
</comment>
<keyword evidence="4 7" id="KW-0677">Repeat</keyword>
<dbReference type="NCBIfam" id="NF002060">
    <property type="entry name" value="PRK00892.1"/>
    <property type="match status" value="1"/>
</dbReference>
<dbReference type="Proteomes" id="UP000621799">
    <property type="component" value="Unassembled WGS sequence"/>
</dbReference>
<comment type="pathway">
    <text evidence="7">Bacterial outer membrane biogenesis; LPS lipid A biosynthesis.</text>
</comment>
<dbReference type="Gene3D" id="2.160.10.10">
    <property type="entry name" value="Hexapeptide repeat proteins"/>
    <property type="match status" value="1"/>
</dbReference>
<dbReference type="Pfam" id="PF00132">
    <property type="entry name" value="Hexapep"/>
    <property type="match status" value="3"/>
</dbReference>